<sequence length="60" mass="6848">MVNDDRIILPGYHNDPRTALLDFSCFSSTHCIRCSYLPRAAFFTSMVLQAMSTFLSQPYP</sequence>
<reference evidence="1" key="1">
    <citation type="submission" date="2013-11" db="EMBL/GenBank/DDBJ databases">
        <title>The Genome Sequence of Phytophthora parasitica CHvinca01.</title>
        <authorList>
            <consortium name="The Broad Institute Genomics Platform"/>
            <person name="Russ C."/>
            <person name="Tyler B."/>
            <person name="Panabieres F."/>
            <person name="Shan W."/>
            <person name="Tripathy S."/>
            <person name="Grunwald N."/>
            <person name="Machado M."/>
            <person name="Johnson C.S."/>
            <person name="Arredondo F."/>
            <person name="Hong C."/>
            <person name="Coffey M."/>
            <person name="Young S.K."/>
            <person name="Zeng Q."/>
            <person name="Gargeya S."/>
            <person name="Fitzgerald M."/>
            <person name="Abouelleil A."/>
            <person name="Alvarado L."/>
            <person name="Chapman S.B."/>
            <person name="Gainer-Dewar J."/>
            <person name="Goldberg J."/>
            <person name="Griggs A."/>
            <person name="Gujja S."/>
            <person name="Hansen M."/>
            <person name="Howarth C."/>
            <person name="Imamovic A."/>
            <person name="Ireland A."/>
            <person name="Larimer J."/>
            <person name="McCowan C."/>
            <person name="Murphy C."/>
            <person name="Pearson M."/>
            <person name="Poon T.W."/>
            <person name="Priest M."/>
            <person name="Roberts A."/>
            <person name="Saif S."/>
            <person name="Shea T."/>
            <person name="Sykes S."/>
            <person name="Wortman J."/>
            <person name="Nusbaum C."/>
            <person name="Birren B."/>
        </authorList>
    </citation>
    <scope>NUCLEOTIDE SEQUENCE [LARGE SCALE GENOMIC DNA]</scope>
    <source>
        <strain evidence="1">CHvinca01</strain>
    </source>
</reference>
<organism evidence="1">
    <name type="scientific">Phytophthora nicotianae</name>
    <name type="common">Potato buckeye rot agent</name>
    <name type="synonym">Phytophthora parasitica</name>
    <dbReference type="NCBI Taxonomy" id="4792"/>
    <lineage>
        <taxon>Eukaryota</taxon>
        <taxon>Sar</taxon>
        <taxon>Stramenopiles</taxon>
        <taxon>Oomycota</taxon>
        <taxon>Peronosporomycetes</taxon>
        <taxon>Peronosporales</taxon>
        <taxon>Peronosporaceae</taxon>
        <taxon>Phytophthora</taxon>
    </lineage>
</organism>
<protein>
    <submittedName>
        <fullName evidence="1">Uncharacterized protein</fullName>
    </submittedName>
</protein>
<proteinExistence type="predicted"/>
<accession>W2L5Y9</accession>
<gene>
    <name evidence="1" type="ORF">L917_08920</name>
</gene>
<dbReference type="AlphaFoldDB" id="W2L5Y9"/>
<name>W2L5Y9_PHYNI</name>
<dbReference type="Proteomes" id="UP000054423">
    <property type="component" value="Unassembled WGS sequence"/>
</dbReference>
<dbReference type="EMBL" id="KI679778">
    <property type="protein sequence ID" value="ETL92831.1"/>
    <property type="molecule type" value="Genomic_DNA"/>
</dbReference>
<evidence type="ECO:0000313" key="1">
    <source>
        <dbReference type="EMBL" id="ETL92831.1"/>
    </source>
</evidence>